<comment type="caution">
    <text evidence="2">The sequence shown here is derived from an EMBL/GenBank/DDBJ whole genome shotgun (WGS) entry which is preliminary data.</text>
</comment>
<protein>
    <submittedName>
        <fullName evidence="2">Uncharacterized protein</fullName>
    </submittedName>
</protein>
<accession>A0AAW0TWD2</accession>
<proteinExistence type="predicted"/>
<feature type="region of interest" description="Disordered" evidence="1">
    <location>
        <begin position="36"/>
        <end position="68"/>
    </location>
</feature>
<gene>
    <name evidence="2" type="ORF">O3P69_017259</name>
</gene>
<dbReference type="Proteomes" id="UP001487740">
    <property type="component" value="Unassembled WGS sequence"/>
</dbReference>
<dbReference type="AlphaFoldDB" id="A0AAW0TWD2"/>
<feature type="compositionally biased region" description="Polar residues" evidence="1">
    <location>
        <begin position="55"/>
        <end position="68"/>
    </location>
</feature>
<keyword evidence="3" id="KW-1185">Reference proteome</keyword>
<feature type="compositionally biased region" description="Low complexity" evidence="1">
    <location>
        <begin position="36"/>
        <end position="47"/>
    </location>
</feature>
<dbReference type="EMBL" id="JARAKH010000024">
    <property type="protein sequence ID" value="KAK8391601.1"/>
    <property type="molecule type" value="Genomic_DNA"/>
</dbReference>
<organism evidence="2 3">
    <name type="scientific">Scylla paramamosain</name>
    <name type="common">Mud crab</name>
    <dbReference type="NCBI Taxonomy" id="85552"/>
    <lineage>
        <taxon>Eukaryota</taxon>
        <taxon>Metazoa</taxon>
        <taxon>Ecdysozoa</taxon>
        <taxon>Arthropoda</taxon>
        <taxon>Crustacea</taxon>
        <taxon>Multicrustacea</taxon>
        <taxon>Malacostraca</taxon>
        <taxon>Eumalacostraca</taxon>
        <taxon>Eucarida</taxon>
        <taxon>Decapoda</taxon>
        <taxon>Pleocyemata</taxon>
        <taxon>Brachyura</taxon>
        <taxon>Eubrachyura</taxon>
        <taxon>Portunoidea</taxon>
        <taxon>Portunidae</taxon>
        <taxon>Portuninae</taxon>
        <taxon>Scylla</taxon>
    </lineage>
</organism>
<name>A0AAW0TWD2_SCYPA</name>
<evidence type="ECO:0000256" key="1">
    <source>
        <dbReference type="SAM" id="MobiDB-lite"/>
    </source>
</evidence>
<evidence type="ECO:0000313" key="3">
    <source>
        <dbReference type="Proteomes" id="UP001487740"/>
    </source>
</evidence>
<evidence type="ECO:0000313" key="2">
    <source>
        <dbReference type="EMBL" id="KAK8391601.1"/>
    </source>
</evidence>
<sequence length="68" mass="7005">MNSAPKDFVVYSSYNSLLPLISHSTDTGIIVSIHHPSTSNTTAPASSGGKVSHHALNQGSSSLVVSLV</sequence>
<reference evidence="2 3" key="1">
    <citation type="submission" date="2023-03" db="EMBL/GenBank/DDBJ databases">
        <title>High-quality genome of Scylla paramamosain provides insights in environmental adaptation.</title>
        <authorList>
            <person name="Zhang L."/>
        </authorList>
    </citation>
    <scope>NUCLEOTIDE SEQUENCE [LARGE SCALE GENOMIC DNA]</scope>
    <source>
        <strain evidence="2">LZ_2023a</strain>
        <tissue evidence="2">Muscle</tissue>
    </source>
</reference>